<evidence type="ECO:0000313" key="2">
    <source>
        <dbReference type="Proteomes" id="UP000828048"/>
    </source>
</evidence>
<comment type="caution">
    <text evidence="1">The sequence shown here is derived from an EMBL/GenBank/DDBJ whole genome shotgun (WGS) entry which is preliminary data.</text>
</comment>
<dbReference type="EMBL" id="CM037162">
    <property type="protein sequence ID" value="KAH7863692.1"/>
    <property type="molecule type" value="Genomic_DNA"/>
</dbReference>
<reference evidence="1 2" key="1">
    <citation type="journal article" date="2021" name="Hortic Res">
        <title>High-quality reference genome and annotation aids understanding of berry development for evergreen blueberry (Vaccinium darrowii).</title>
        <authorList>
            <person name="Yu J."/>
            <person name="Hulse-Kemp A.M."/>
            <person name="Babiker E."/>
            <person name="Staton M."/>
        </authorList>
    </citation>
    <scope>NUCLEOTIDE SEQUENCE [LARGE SCALE GENOMIC DNA]</scope>
    <source>
        <strain evidence="2">cv. NJ 8807/NJ 8810</strain>
        <tissue evidence="1">Young leaf</tissue>
    </source>
</reference>
<organism evidence="1 2">
    <name type="scientific">Vaccinium darrowii</name>
    <dbReference type="NCBI Taxonomy" id="229202"/>
    <lineage>
        <taxon>Eukaryota</taxon>
        <taxon>Viridiplantae</taxon>
        <taxon>Streptophyta</taxon>
        <taxon>Embryophyta</taxon>
        <taxon>Tracheophyta</taxon>
        <taxon>Spermatophyta</taxon>
        <taxon>Magnoliopsida</taxon>
        <taxon>eudicotyledons</taxon>
        <taxon>Gunneridae</taxon>
        <taxon>Pentapetalae</taxon>
        <taxon>asterids</taxon>
        <taxon>Ericales</taxon>
        <taxon>Ericaceae</taxon>
        <taxon>Vaccinioideae</taxon>
        <taxon>Vaccinieae</taxon>
        <taxon>Vaccinium</taxon>
    </lineage>
</organism>
<dbReference type="Proteomes" id="UP000828048">
    <property type="component" value="Chromosome 12"/>
</dbReference>
<gene>
    <name evidence="1" type="ORF">Vadar_020781</name>
</gene>
<keyword evidence="2" id="KW-1185">Reference proteome</keyword>
<evidence type="ECO:0000313" key="1">
    <source>
        <dbReference type="EMBL" id="KAH7863692.1"/>
    </source>
</evidence>
<proteinExistence type="predicted"/>
<accession>A0ACB7ZDN0</accession>
<sequence>MSPLQSSSPPSLLSKNPNAQTPLPFFPKSHSLSFSLLTNLPTFSSLRFHSTTLSKPLSAAASSQDNFTGDSPPEITDEWGEKSGPEIETLTKLPAVDPPKDEDEWGGGGVAVGAATVGVVADEWGERGETEIEPPSSRLPDVDPPKDEDEWGERGEREIEMSSSSLPDADQPKGEDDLGGVGVNGSAVEVAAEEEGTAEEKDDMEDLKRRLVDMVCGTDFGFRASTETRAEVLELVTQLEALNPTPAPTGAAEILDGNWVLVYTAFSELLPLLVAGTTPLLKVKSICQAINTSSRTIENTTNLSSPFASFSFTASATFEVRTPTTLQVEFKEGSVQPPEIKSIIDLPNKVDIFGQQIDLSPVLQSLNPLQEAVASIAHAISGQPPLKIPIASGREKSWLLTSYLDKDFRISRGDGGLFVLAKEGSPFLNQ</sequence>
<name>A0ACB7ZDN0_9ERIC</name>
<protein>
    <submittedName>
        <fullName evidence="1">Uncharacterized protein</fullName>
    </submittedName>
</protein>